<reference evidence="2" key="3">
    <citation type="submission" date="2021-05" db="EMBL/GenBank/DDBJ databases">
        <title>Protein family content uncovers lineage relationships and bacterial pathway maintenance mechanisms in DPANN archaea.</title>
        <authorList>
            <person name="Castelle C.J."/>
            <person name="Meheust R."/>
            <person name="Jaffe A.L."/>
            <person name="Seitz K."/>
            <person name="Gong X."/>
            <person name="Baker B.J."/>
            <person name="Banfield J.F."/>
        </authorList>
    </citation>
    <scope>NUCLEOTIDE SEQUENCE</scope>
    <source>
        <strain evidence="2">RIFCSPHIGHO2_01_FULL_GW2011_AR10_43_9</strain>
    </source>
</reference>
<dbReference type="EMBL" id="DUFG01000017">
    <property type="protein sequence ID" value="HIH08409.1"/>
    <property type="molecule type" value="Genomic_DNA"/>
</dbReference>
<evidence type="ECO:0000313" key="1">
    <source>
        <dbReference type="EMBL" id="HIH08409.1"/>
    </source>
</evidence>
<dbReference type="InterPro" id="IPR037914">
    <property type="entry name" value="SpoVT-AbrB_sf"/>
</dbReference>
<dbReference type="Gene3D" id="2.10.260.10">
    <property type="match status" value="1"/>
</dbReference>
<dbReference type="Proteomes" id="UP000577419">
    <property type="component" value="Unassembled WGS sequence"/>
</dbReference>
<proteinExistence type="predicted"/>
<name>A0A7J4IVN0_9ARCH</name>
<reference evidence="2" key="2">
    <citation type="submission" date="2021-03" db="EMBL/GenBank/DDBJ databases">
        <authorList>
            <person name="Jaffe A."/>
        </authorList>
    </citation>
    <scope>NUCLEOTIDE SEQUENCE</scope>
    <source>
        <strain evidence="2">RIFCSPHIGHO2_01_FULL_GW2011_AR10_43_9</strain>
    </source>
</reference>
<dbReference type="SUPFAM" id="SSF89447">
    <property type="entry name" value="AbrB/MazE/MraZ-like"/>
    <property type="match status" value="1"/>
</dbReference>
<dbReference type="Proteomes" id="UP000683213">
    <property type="component" value="Unassembled WGS sequence"/>
</dbReference>
<accession>A0A7J4IVN0</accession>
<dbReference type="AlphaFoldDB" id="A0A7J4IVN0"/>
<sequence length="70" mass="7977">MAVEVTIKKWGNSKGAVFPNDFLEKQGIKENDKVLIEVVKKTDFSKLFGSAPKRTMSGQKFKDMVRKGWE</sequence>
<evidence type="ECO:0000313" key="2">
    <source>
        <dbReference type="EMBL" id="MBS3058924.1"/>
    </source>
</evidence>
<evidence type="ECO:0000313" key="3">
    <source>
        <dbReference type="Proteomes" id="UP000577419"/>
    </source>
</evidence>
<dbReference type="EMBL" id="JAGVWF010000008">
    <property type="protein sequence ID" value="MBS3058924.1"/>
    <property type="molecule type" value="Genomic_DNA"/>
</dbReference>
<organism evidence="1 3">
    <name type="scientific">Candidatus Iainarchaeum sp</name>
    <dbReference type="NCBI Taxonomy" id="3101447"/>
    <lineage>
        <taxon>Archaea</taxon>
        <taxon>Candidatus Iainarchaeota</taxon>
        <taxon>Candidatus Iainarchaeia</taxon>
        <taxon>Candidatus Iainarchaeales</taxon>
        <taxon>Candidatus Iainarchaeaceae</taxon>
        <taxon>Candidatus Iainarchaeum</taxon>
    </lineage>
</organism>
<comment type="caution">
    <text evidence="1">The sequence shown here is derived from an EMBL/GenBank/DDBJ whole genome shotgun (WGS) entry which is preliminary data.</text>
</comment>
<gene>
    <name evidence="1" type="ORF">HA237_03495</name>
    <name evidence="2" type="ORF">J4224_00685</name>
</gene>
<evidence type="ECO:0008006" key="4">
    <source>
        <dbReference type="Google" id="ProtNLM"/>
    </source>
</evidence>
<reference evidence="1" key="1">
    <citation type="journal article" date="2020" name="bioRxiv">
        <title>A rank-normalized archaeal taxonomy based on genome phylogeny resolves widespread incomplete and uneven classifications.</title>
        <authorList>
            <person name="Rinke C."/>
            <person name="Chuvochina M."/>
            <person name="Mussig A.J."/>
            <person name="Chaumeil P.-A."/>
            <person name="Waite D.W."/>
            <person name="Whitman W.B."/>
            <person name="Parks D.H."/>
            <person name="Hugenholtz P."/>
        </authorList>
    </citation>
    <scope>NUCLEOTIDE SEQUENCE</scope>
    <source>
        <strain evidence="1">UBA10011</strain>
    </source>
</reference>
<protein>
    <recommendedName>
        <fullName evidence="4">AbrB/MazE/SpoVT family DNA-binding domain-containing protein</fullName>
    </recommendedName>
</protein>